<evidence type="ECO:0000313" key="3">
    <source>
        <dbReference type="EMBL" id="ORC80776.1"/>
    </source>
</evidence>
<organism evidence="3 4">
    <name type="scientific">Trypanosoma theileri</name>
    <dbReference type="NCBI Taxonomy" id="67003"/>
    <lineage>
        <taxon>Eukaryota</taxon>
        <taxon>Discoba</taxon>
        <taxon>Euglenozoa</taxon>
        <taxon>Kinetoplastea</taxon>
        <taxon>Metakinetoplastina</taxon>
        <taxon>Trypanosomatida</taxon>
        <taxon>Trypanosomatidae</taxon>
        <taxon>Trypanosoma</taxon>
    </lineage>
</organism>
<dbReference type="Pfam" id="PF24610">
    <property type="entry name" value="DUF7623"/>
    <property type="match status" value="4"/>
</dbReference>
<evidence type="ECO:0000259" key="2">
    <source>
        <dbReference type="Pfam" id="PF24610"/>
    </source>
</evidence>
<dbReference type="VEuPathDB" id="TriTrypDB:TM35_001461030"/>
<feature type="domain" description="DUF7623" evidence="2">
    <location>
        <begin position="40"/>
        <end position="102"/>
    </location>
</feature>
<dbReference type="EMBL" id="NBCO01000146">
    <property type="protein sequence ID" value="ORC80776.1"/>
    <property type="molecule type" value="Genomic_DNA"/>
</dbReference>
<evidence type="ECO:0000256" key="1">
    <source>
        <dbReference type="SAM" id="MobiDB-lite"/>
    </source>
</evidence>
<feature type="domain" description="DUF7623" evidence="2">
    <location>
        <begin position="108"/>
        <end position="172"/>
    </location>
</feature>
<proteinExistence type="predicted"/>
<protein>
    <submittedName>
        <fullName evidence="3">Putative calpain cysteine peptidase</fullName>
    </submittedName>
</protein>
<keyword evidence="4" id="KW-1185">Reference proteome</keyword>
<accession>A0A1X0NEW0</accession>
<reference evidence="3 4" key="1">
    <citation type="submission" date="2017-03" db="EMBL/GenBank/DDBJ databases">
        <title>An alternative strategy for trypanosome survival in the mammalian bloodstream revealed through genome and transcriptome analysis of the ubiquitous bovine parasite Trypanosoma (Megatrypanum) theileri.</title>
        <authorList>
            <person name="Kelly S."/>
            <person name="Ivens A."/>
            <person name="Mott A."/>
            <person name="O'Neill E."/>
            <person name="Emms D."/>
            <person name="Macleod O."/>
            <person name="Voorheis P."/>
            <person name="Matthews J."/>
            <person name="Matthews K."/>
            <person name="Carrington M."/>
        </authorList>
    </citation>
    <scope>NUCLEOTIDE SEQUENCE [LARGE SCALE GENOMIC DNA]</scope>
    <source>
        <strain evidence="3">Edinburgh</strain>
    </source>
</reference>
<dbReference type="RefSeq" id="XP_028876805.1">
    <property type="nucleotide sequence ID" value="XM_029031904.1"/>
</dbReference>
<feature type="domain" description="DUF7623" evidence="2">
    <location>
        <begin position="2"/>
        <end position="36"/>
    </location>
</feature>
<comment type="caution">
    <text evidence="3">The sequence shown here is derived from an EMBL/GenBank/DDBJ whole genome shotgun (WGS) entry which is preliminary data.</text>
</comment>
<dbReference type="Proteomes" id="UP000192257">
    <property type="component" value="Unassembled WGS sequence"/>
</dbReference>
<dbReference type="OrthoDB" id="251181at2759"/>
<dbReference type="AlphaFoldDB" id="A0A1X0NEW0"/>
<dbReference type="STRING" id="67003.A0A1X0NEW0"/>
<feature type="region of interest" description="Disordered" evidence="1">
    <location>
        <begin position="1"/>
        <end position="51"/>
    </location>
</feature>
<feature type="compositionally biased region" description="Basic and acidic residues" evidence="1">
    <location>
        <begin position="21"/>
        <end position="40"/>
    </location>
</feature>
<dbReference type="InterPro" id="IPR056040">
    <property type="entry name" value="DUF7623"/>
</dbReference>
<feature type="domain" description="DUF7623" evidence="2">
    <location>
        <begin position="178"/>
        <end position="216"/>
    </location>
</feature>
<evidence type="ECO:0000313" key="4">
    <source>
        <dbReference type="Proteomes" id="UP000192257"/>
    </source>
</evidence>
<dbReference type="GeneID" id="39991684"/>
<feature type="non-terminal residue" evidence="3">
    <location>
        <position position="216"/>
    </location>
</feature>
<name>A0A1X0NEW0_9TRYP</name>
<gene>
    <name evidence="3" type="ORF">TM35_001461030</name>
</gene>
<sequence length="216" mass="24833">MKLKQNAAPNASRISELEDAMNERAHELARQMHEKERTYLDPEPEGVPLDLLPLNEDEAFSKMERDLRESNSEHGKNNIMISALEGELNDRALELAKELKDTEREMFLDPQPGGVPLSELPLDTDEPFHTMEIERLRLRKDDPIGNVDSIKQLEDQMNERVEELARDQLQEDLRGLVPNPRGVPLELLRPHADSKFASHLPELRRLKKDPKRNADA</sequence>